<sequence>MTHSKLIGFMTTVVGTGALLSAGWLFAANDTPQASSSEQSSMAADAGIDMTTLVQRVEREQGGRVVEVEREDGYYEVKLVDDEGRTRELYFDERGERREDDDDD</sequence>
<keyword evidence="2" id="KW-1185">Reference proteome</keyword>
<protein>
    <submittedName>
        <fullName evidence="1">Peptidase propeptide and YPEB domain-containing protein</fullName>
    </submittedName>
</protein>
<dbReference type="AlphaFoldDB" id="A0A1M5CWG3"/>
<proteinExistence type="predicted"/>
<evidence type="ECO:0000313" key="2">
    <source>
        <dbReference type="Proteomes" id="UP000184346"/>
    </source>
</evidence>
<accession>A0A1M5CWG3</accession>
<name>A0A1M5CWG3_9GAMM</name>
<dbReference type="RefSeq" id="WP_072824410.1">
    <property type="nucleotide sequence ID" value="NZ_FQUJ01000015.1"/>
</dbReference>
<gene>
    <name evidence="1" type="ORF">SAMN02745148_03049</name>
</gene>
<evidence type="ECO:0000313" key="1">
    <source>
        <dbReference type="EMBL" id="SHF59054.1"/>
    </source>
</evidence>
<reference evidence="1 2" key="1">
    <citation type="submission" date="2016-11" db="EMBL/GenBank/DDBJ databases">
        <authorList>
            <person name="Jaros S."/>
            <person name="Januszkiewicz K."/>
            <person name="Wedrychowicz H."/>
        </authorList>
    </citation>
    <scope>NUCLEOTIDE SEQUENCE [LARGE SCALE GENOMIC DNA]</scope>
    <source>
        <strain evidence="1 2">DSM 19980</strain>
    </source>
</reference>
<dbReference type="EMBL" id="FQUJ01000015">
    <property type="protein sequence ID" value="SHF59054.1"/>
    <property type="molecule type" value="Genomic_DNA"/>
</dbReference>
<dbReference type="Proteomes" id="UP000184346">
    <property type="component" value="Unassembled WGS sequence"/>
</dbReference>
<organism evidence="1 2">
    <name type="scientific">Modicisalibacter ilicicola DSM 19980</name>
    <dbReference type="NCBI Taxonomy" id="1121942"/>
    <lineage>
        <taxon>Bacteria</taxon>
        <taxon>Pseudomonadati</taxon>
        <taxon>Pseudomonadota</taxon>
        <taxon>Gammaproteobacteria</taxon>
        <taxon>Oceanospirillales</taxon>
        <taxon>Halomonadaceae</taxon>
        <taxon>Modicisalibacter</taxon>
    </lineage>
</organism>